<gene>
    <name evidence="1" type="ORF">OLEA9_A094626</name>
</gene>
<proteinExistence type="predicted"/>
<evidence type="ECO:0000313" key="2">
    <source>
        <dbReference type="Proteomes" id="UP000594638"/>
    </source>
</evidence>
<reference evidence="1 2" key="1">
    <citation type="submission" date="2019-12" db="EMBL/GenBank/DDBJ databases">
        <authorList>
            <person name="Alioto T."/>
            <person name="Alioto T."/>
            <person name="Gomez Garrido J."/>
        </authorList>
    </citation>
    <scope>NUCLEOTIDE SEQUENCE [LARGE SCALE GENOMIC DNA]</scope>
</reference>
<sequence length="88" mass="9984">MGSLELNLQITELQLRAQPSTLPEVKEQQATPIIAAVMVVESVVGDYMQLFKISFEVLKSFHEDPNIQRLETEACELQQFYDEVKGTV</sequence>
<dbReference type="Gramene" id="OE9A094626T1">
    <property type="protein sequence ID" value="OE9A094626C1"/>
    <property type="gene ID" value="OE9A094626"/>
</dbReference>
<dbReference type="EMBL" id="CACTIH010007968">
    <property type="protein sequence ID" value="CAA3018922.1"/>
    <property type="molecule type" value="Genomic_DNA"/>
</dbReference>
<dbReference type="AlphaFoldDB" id="A0A8S0UNY1"/>
<name>A0A8S0UNY1_OLEEU</name>
<comment type="caution">
    <text evidence="1">The sequence shown here is derived from an EMBL/GenBank/DDBJ whole genome shotgun (WGS) entry which is preliminary data.</text>
</comment>
<dbReference type="Proteomes" id="UP000594638">
    <property type="component" value="Unassembled WGS sequence"/>
</dbReference>
<organism evidence="1 2">
    <name type="scientific">Olea europaea subsp. europaea</name>
    <dbReference type="NCBI Taxonomy" id="158383"/>
    <lineage>
        <taxon>Eukaryota</taxon>
        <taxon>Viridiplantae</taxon>
        <taxon>Streptophyta</taxon>
        <taxon>Embryophyta</taxon>
        <taxon>Tracheophyta</taxon>
        <taxon>Spermatophyta</taxon>
        <taxon>Magnoliopsida</taxon>
        <taxon>eudicotyledons</taxon>
        <taxon>Gunneridae</taxon>
        <taxon>Pentapetalae</taxon>
        <taxon>asterids</taxon>
        <taxon>lamiids</taxon>
        <taxon>Lamiales</taxon>
        <taxon>Oleaceae</taxon>
        <taxon>Oleeae</taxon>
        <taxon>Olea</taxon>
    </lineage>
</organism>
<keyword evidence="2" id="KW-1185">Reference proteome</keyword>
<evidence type="ECO:0000313" key="1">
    <source>
        <dbReference type="EMBL" id="CAA3018922.1"/>
    </source>
</evidence>
<accession>A0A8S0UNY1</accession>
<protein>
    <submittedName>
        <fullName evidence="1">Uncharacterized protein</fullName>
    </submittedName>
</protein>